<organism evidence="1">
    <name type="scientific">marine sediment metagenome</name>
    <dbReference type="NCBI Taxonomy" id="412755"/>
    <lineage>
        <taxon>unclassified sequences</taxon>
        <taxon>metagenomes</taxon>
        <taxon>ecological metagenomes</taxon>
    </lineage>
</organism>
<comment type="caution">
    <text evidence="1">The sequence shown here is derived from an EMBL/GenBank/DDBJ whole genome shotgun (WGS) entry which is preliminary data.</text>
</comment>
<dbReference type="EMBL" id="LAZR01004450">
    <property type="protein sequence ID" value="KKN08494.1"/>
    <property type="molecule type" value="Genomic_DNA"/>
</dbReference>
<name>A0A0F9MRZ2_9ZZZZ</name>
<reference evidence="1" key="1">
    <citation type="journal article" date="2015" name="Nature">
        <title>Complex archaea that bridge the gap between prokaryotes and eukaryotes.</title>
        <authorList>
            <person name="Spang A."/>
            <person name="Saw J.H."/>
            <person name="Jorgensen S.L."/>
            <person name="Zaremba-Niedzwiedzka K."/>
            <person name="Martijn J."/>
            <person name="Lind A.E."/>
            <person name="van Eijk R."/>
            <person name="Schleper C."/>
            <person name="Guy L."/>
            <person name="Ettema T.J."/>
        </authorList>
    </citation>
    <scope>NUCLEOTIDE SEQUENCE</scope>
</reference>
<gene>
    <name evidence="1" type="ORF">LCGC14_1056120</name>
</gene>
<dbReference type="AlphaFoldDB" id="A0A0F9MRZ2"/>
<proteinExistence type="predicted"/>
<sequence>MDDMTGQQVGLILRGVSVEEARRGLVIIRKPRRCNTVVCEICDWTRCLLHKGHYGRCKFRE</sequence>
<evidence type="ECO:0000313" key="1">
    <source>
        <dbReference type="EMBL" id="KKN08494.1"/>
    </source>
</evidence>
<accession>A0A0F9MRZ2</accession>
<protein>
    <submittedName>
        <fullName evidence="1">Uncharacterized protein</fullName>
    </submittedName>
</protein>